<dbReference type="GO" id="GO:0003676">
    <property type="term" value="F:nucleic acid binding"/>
    <property type="evidence" value="ECO:0007669"/>
    <property type="project" value="InterPro"/>
</dbReference>
<dbReference type="SUPFAM" id="SSF54001">
    <property type="entry name" value="Cysteine proteinases"/>
    <property type="match status" value="1"/>
</dbReference>
<sequence>MEVFYEEIVKFLKVGTYPEPDGVSSAKRWNFRRKVSRYFLGEDNTLYKKVDINGSTIDLEVPLETERDDIIKKHHDQVGHPGINATVDSIQQQYTWKGLYTHIIDYVASCKICQMTATIPKSTKKLQPIQPPSRTWKHLGMDLICDLPVSSEGFKHILVTVCYLSKFVVVRPLKRKTSEEVIQNLQDIYATMGLPDIIQHDKGPEFTSSMFQEFHCKLHIDNRSTRAYHPMANGLVEAHNKILKTKLTKMEVQTGNHWSQLLKLACLTMNSAKKKSHGQTRFNVVWGRESKHVDLLSTYPNLVIDPIEDFEHEDAIFREILSQQSENDYIDDQDEFSPPCSEPGEELCCIYETRDTRFKSAAEDIHSEQLRQKLQYDKKVNTKGSSLKIGDRIIYTNMSKLKRLPNTKNKPKSFVPHTVCKVTESHITICENISGAKRNKNIPIDLVRLYTERKPKSLRQANQMEINHIPSKTLQRKLYGFSRERILHHINDFKIVLKQNIERHTYMTPLHEELHKNLNVFHTYTCNTLLFEFLLDCKEYEIKRDIADTLLDWTTELYPHFTNTQAAKYAHKVVFFLAMEYLNLMLWQTFPENISTYIPLSDSSPIISVVNEEWLRDKCKFLGLVFISTIKQPQNLAGLSLSKYTPWETERIVGDGNCLFRCISKILTGDQTSHLEIRSTIAHFIASEGVTRIGWYFKQKLTNPCKYFMNEHLVSQEGTWGSDVEIIALSNILDVDVYVANNCYRNQGNLTREVRWSLLRGSKKPTTALYICNYCNHYEPVTSMIESSTPTYGETSEESTNIQE</sequence>
<protein>
    <recommendedName>
        <fullName evidence="5">Integrase catalytic domain-containing protein</fullName>
    </recommendedName>
</protein>
<dbReference type="SUPFAM" id="SSF53098">
    <property type="entry name" value="Ribonuclease H-like"/>
    <property type="match status" value="1"/>
</dbReference>
<organism evidence="3 4">
    <name type="scientific">Oopsacas minuta</name>
    <dbReference type="NCBI Taxonomy" id="111878"/>
    <lineage>
        <taxon>Eukaryota</taxon>
        <taxon>Metazoa</taxon>
        <taxon>Porifera</taxon>
        <taxon>Hexactinellida</taxon>
        <taxon>Hexasterophora</taxon>
        <taxon>Lyssacinosida</taxon>
        <taxon>Leucopsacidae</taxon>
        <taxon>Oopsacas</taxon>
    </lineage>
</organism>
<dbReference type="Gene3D" id="3.90.70.80">
    <property type="match status" value="1"/>
</dbReference>
<accession>A0AAV7JG89</accession>
<evidence type="ECO:0008006" key="5">
    <source>
        <dbReference type="Google" id="ProtNLM"/>
    </source>
</evidence>
<dbReference type="Gene3D" id="1.10.340.70">
    <property type="match status" value="1"/>
</dbReference>
<keyword evidence="4" id="KW-1185">Reference proteome</keyword>
<reference evidence="3 4" key="1">
    <citation type="journal article" date="2023" name="BMC Biol.">
        <title>The compact genome of the sponge Oopsacas minuta (Hexactinellida) is lacking key metazoan core genes.</title>
        <authorList>
            <person name="Santini S."/>
            <person name="Schenkelaars Q."/>
            <person name="Jourda C."/>
            <person name="Duchesne M."/>
            <person name="Belahbib H."/>
            <person name="Rocher C."/>
            <person name="Selva M."/>
            <person name="Riesgo A."/>
            <person name="Vervoort M."/>
            <person name="Leys S.P."/>
            <person name="Kodjabachian L."/>
            <person name="Le Bivic A."/>
            <person name="Borchiellini C."/>
            <person name="Claverie J.M."/>
            <person name="Renard E."/>
        </authorList>
    </citation>
    <scope>NUCLEOTIDE SEQUENCE [LARGE SCALE GENOMIC DNA]</scope>
    <source>
        <strain evidence="3">SPO-2</strain>
    </source>
</reference>
<dbReference type="Pfam" id="PF02338">
    <property type="entry name" value="OTU"/>
    <property type="match status" value="1"/>
</dbReference>
<dbReference type="PROSITE" id="PS50994">
    <property type="entry name" value="INTEGRASE"/>
    <property type="match status" value="1"/>
</dbReference>
<dbReference type="InterPro" id="IPR036397">
    <property type="entry name" value="RNaseH_sf"/>
</dbReference>
<dbReference type="InterPro" id="IPR050951">
    <property type="entry name" value="Retrovirus_Pol_polyprotein"/>
</dbReference>
<dbReference type="PANTHER" id="PTHR37984">
    <property type="entry name" value="PROTEIN CBG26694"/>
    <property type="match status" value="1"/>
</dbReference>
<dbReference type="InterPro" id="IPR038765">
    <property type="entry name" value="Papain-like_cys_pep_sf"/>
</dbReference>
<dbReference type="EMBL" id="JAKMXF010000337">
    <property type="protein sequence ID" value="KAI6647797.1"/>
    <property type="molecule type" value="Genomic_DNA"/>
</dbReference>
<evidence type="ECO:0000259" key="1">
    <source>
        <dbReference type="PROSITE" id="PS50802"/>
    </source>
</evidence>
<name>A0AAV7JG89_9METZ</name>
<evidence type="ECO:0000259" key="2">
    <source>
        <dbReference type="PROSITE" id="PS50994"/>
    </source>
</evidence>
<evidence type="ECO:0000313" key="3">
    <source>
        <dbReference type="EMBL" id="KAI6647797.1"/>
    </source>
</evidence>
<dbReference type="PANTHER" id="PTHR37984:SF5">
    <property type="entry name" value="PROTEIN NYNRIN-LIKE"/>
    <property type="match status" value="1"/>
</dbReference>
<dbReference type="AlphaFoldDB" id="A0AAV7JG89"/>
<dbReference type="InterPro" id="IPR041588">
    <property type="entry name" value="Integrase_H2C2"/>
</dbReference>
<dbReference type="PROSITE" id="PS50802">
    <property type="entry name" value="OTU"/>
    <property type="match status" value="1"/>
</dbReference>
<dbReference type="InterPro" id="IPR001584">
    <property type="entry name" value="Integrase_cat-core"/>
</dbReference>
<dbReference type="CDD" id="cd22755">
    <property type="entry name" value="OTU_CeDUB-like"/>
    <property type="match status" value="1"/>
</dbReference>
<dbReference type="Gene3D" id="3.30.420.10">
    <property type="entry name" value="Ribonuclease H-like superfamily/Ribonuclease H"/>
    <property type="match status" value="1"/>
</dbReference>
<evidence type="ECO:0000313" key="4">
    <source>
        <dbReference type="Proteomes" id="UP001165289"/>
    </source>
</evidence>
<comment type="caution">
    <text evidence="3">The sequence shown here is derived from an EMBL/GenBank/DDBJ whole genome shotgun (WGS) entry which is preliminary data.</text>
</comment>
<proteinExistence type="predicted"/>
<dbReference type="InterPro" id="IPR003323">
    <property type="entry name" value="OTU_dom"/>
</dbReference>
<gene>
    <name evidence="3" type="ORF">LOD99_8512</name>
</gene>
<feature type="domain" description="OTU" evidence="1">
    <location>
        <begin position="647"/>
        <end position="784"/>
    </location>
</feature>
<dbReference type="Pfam" id="PF00665">
    <property type="entry name" value="rve"/>
    <property type="match status" value="1"/>
</dbReference>
<feature type="domain" description="Integrase catalytic" evidence="2">
    <location>
        <begin position="127"/>
        <end position="289"/>
    </location>
</feature>
<dbReference type="InterPro" id="IPR012337">
    <property type="entry name" value="RNaseH-like_sf"/>
</dbReference>
<dbReference type="Proteomes" id="UP001165289">
    <property type="component" value="Unassembled WGS sequence"/>
</dbReference>
<dbReference type="Pfam" id="PF17921">
    <property type="entry name" value="Integrase_H2C2"/>
    <property type="match status" value="1"/>
</dbReference>
<dbReference type="GO" id="GO:0015074">
    <property type="term" value="P:DNA integration"/>
    <property type="evidence" value="ECO:0007669"/>
    <property type="project" value="InterPro"/>
</dbReference>